<evidence type="ECO:0000313" key="1">
    <source>
        <dbReference type="EMBL" id="SSX19992.1"/>
    </source>
</evidence>
<dbReference type="AlphaFoldDB" id="A0A336LPK4"/>
<dbReference type="EMBL" id="UFQT01000101">
    <property type="protein sequence ID" value="SSX19992.1"/>
    <property type="molecule type" value="Genomic_DNA"/>
</dbReference>
<sequence length="651" mass="76754">MKKRKRGVSEKKRTSKGSIKTITKKHKTMVELLINKSNFREELEFYFSSAINEVNLIDYAMEALEKLYSNPNQRYEVPTAYLSFKSARDEVELNLLMKYGNEQREKDQHLLNKNNILTDCSINMMNNNEVFDFGYMGIQKVFENENDVTVCNDIFQKSAFQNIQKFVERRNAAMTLKKQIEQKNMGKFILKDQLDFELLFFMSNYFELVFQFLTKENLQSRESEYKGKLFQNWFNNDVEQLKNLIVRYEEYLEIRQKWKLNDGWMLFENKSDLDLHRYKYFLNESNATKIAYESLGYNTSFQNSQPVLIEKLNELYKNWTLHGSKDVVFKTVLTYNLFREQTNVPDMVQELFQKQFFKNPSKKAFEIYLRKFYNKYIVGAKSLKEGIQFRNEYSIENFNLPKSDKKVADYVEFDDIEEIEFLKEMRKNSISTEDVVSTEVEDVQDEIENESNSSNEPNLEIIFENVNLDIRRQENKNDIDLEKNKSNNSLEVKPVDNVSDVLNESVESSSETSSSEEIDVTVVHKATSEEIINRQSRTTKNVQDIINEILDVNADSPIRDFIVPSSTPKSNTSRCRSITLLDSSFITNERSIKSTKTRGKQDNIELQFKRQMLDKKKLFSDSIRTRSKLKYLTQEEIVERASFAPMSPIIR</sequence>
<dbReference type="VEuPathDB" id="VectorBase:CSON000155"/>
<proteinExistence type="predicted"/>
<reference evidence="1" key="1">
    <citation type="submission" date="2018-07" db="EMBL/GenBank/DDBJ databases">
        <authorList>
            <person name="Quirk P.G."/>
            <person name="Krulwich T.A."/>
        </authorList>
    </citation>
    <scope>NUCLEOTIDE SEQUENCE</scope>
</reference>
<protein>
    <submittedName>
        <fullName evidence="1">CSON000155 protein</fullName>
    </submittedName>
</protein>
<accession>A0A336LPK4</accession>
<gene>
    <name evidence="1" type="primary">CSON000155</name>
</gene>
<name>A0A336LPK4_CULSO</name>
<organism evidence="1">
    <name type="scientific">Culicoides sonorensis</name>
    <name type="common">Biting midge</name>
    <dbReference type="NCBI Taxonomy" id="179676"/>
    <lineage>
        <taxon>Eukaryota</taxon>
        <taxon>Metazoa</taxon>
        <taxon>Ecdysozoa</taxon>
        <taxon>Arthropoda</taxon>
        <taxon>Hexapoda</taxon>
        <taxon>Insecta</taxon>
        <taxon>Pterygota</taxon>
        <taxon>Neoptera</taxon>
        <taxon>Endopterygota</taxon>
        <taxon>Diptera</taxon>
        <taxon>Nematocera</taxon>
        <taxon>Chironomoidea</taxon>
        <taxon>Ceratopogonidae</taxon>
        <taxon>Ceratopogoninae</taxon>
        <taxon>Culicoides</taxon>
        <taxon>Monoculicoides</taxon>
    </lineage>
</organism>